<keyword evidence="6" id="KW-1133">Transmembrane helix</keyword>
<dbReference type="SMART" id="SM00558">
    <property type="entry name" value="JmjC"/>
    <property type="match status" value="1"/>
</dbReference>
<dbReference type="PROSITE" id="PS51184">
    <property type="entry name" value="JMJC"/>
    <property type="match status" value="1"/>
</dbReference>
<feature type="transmembrane region" description="Helical" evidence="6">
    <location>
        <begin position="72"/>
        <end position="94"/>
    </location>
</feature>
<evidence type="ECO:0000313" key="8">
    <source>
        <dbReference type="EMBL" id="VBB33327.1"/>
    </source>
</evidence>
<dbReference type="STRING" id="6277.A0A498SNE3"/>
<organism evidence="8 9">
    <name type="scientific">Acanthocheilonema viteae</name>
    <name type="common">Filarial nematode worm</name>
    <name type="synonym">Dipetalonema viteae</name>
    <dbReference type="NCBI Taxonomy" id="6277"/>
    <lineage>
        <taxon>Eukaryota</taxon>
        <taxon>Metazoa</taxon>
        <taxon>Ecdysozoa</taxon>
        <taxon>Nematoda</taxon>
        <taxon>Chromadorea</taxon>
        <taxon>Rhabditida</taxon>
        <taxon>Spirurina</taxon>
        <taxon>Spiruromorpha</taxon>
        <taxon>Filarioidea</taxon>
        <taxon>Onchocercidae</taxon>
        <taxon>Acanthocheilonema</taxon>
    </lineage>
</organism>
<dbReference type="InterPro" id="IPR011990">
    <property type="entry name" value="TPR-like_helical_dom_sf"/>
</dbReference>
<dbReference type="SUPFAM" id="SSF48452">
    <property type="entry name" value="TPR-like"/>
    <property type="match status" value="1"/>
</dbReference>
<keyword evidence="6" id="KW-0472">Membrane</keyword>
<dbReference type="SUPFAM" id="SSF51197">
    <property type="entry name" value="Clavaminate synthase-like"/>
    <property type="match status" value="1"/>
</dbReference>
<dbReference type="GO" id="GO:0071558">
    <property type="term" value="F:histone H3K27me2/H3K27me3 demethylase activity"/>
    <property type="evidence" value="ECO:0007669"/>
    <property type="project" value="TreeGrafter"/>
</dbReference>
<feature type="compositionally biased region" description="Gly residues" evidence="5">
    <location>
        <begin position="636"/>
        <end position="646"/>
    </location>
</feature>
<evidence type="ECO:0000259" key="7">
    <source>
        <dbReference type="PROSITE" id="PS51184"/>
    </source>
</evidence>
<keyword evidence="2" id="KW-0539">Nucleus</keyword>
<dbReference type="Gene3D" id="1.25.40.10">
    <property type="entry name" value="Tetratricopeptide repeat domain"/>
    <property type="match status" value="1"/>
</dbReference>
<dbReference type="GO" id="GO:0031490">
    <property type="term" value="F:chromatin DNA binding"/>
    <property type="evidence" value="ECO:0007669"/>
    <property type="project" value="TreeGrafter"/>
</dbReference>
<sequence length="830" mass="94037">MNGVSIDQHFTAALNDSRESTFLTKVELRFNIAHCYDIAGDLDRAAIEYRTILTDHSVQLTSSLQAQILRQLGNVSSVFVSFFYFLFPVLLLLVSTTMFSTLECIVALLRLQSEGYVKIFSYIAYLGWLCYREECQPAQRPQKIFEAENYLIQSKELEPSCGKTYYYLGRCYGELQDRAHDAFVYYRHSIDKSEADADTWCSIGVLYQQQSQPMDALQAFICAVQSDREHSAAWTDLGRLYEVNCQFSDALHCFKKALKCQPAAPEALKARIRVLEKELHPSSLLIGNLRSLPPTELPGLNEAWRLSIPAELSQRQEEFLKQKQQRYRDGSPLFSATLTLPQNTNESVEIQIQLMNILRANKAEITERERILLEMLESKFGKIDKNDVEQSVEMHAEQDFTNVGIKKEMLIDGDALPSTSSLEIHSVEKSITADNKEVTKEQAKPIKEVSPLPYSFSLTADVRVPLTITASELMERCRKRVDKPNEFLEIFDEQVKPPTLSDVPQMEKSLPEKLLRPTPVIMVESRKEAYSIELQNYCYNSAVALIRGLTQTLKMDLSLFSTKSLLEIAPNHEVEIRSQYKMPPDQNVDHLGQPTWTCHSIRSYTTIAHYAQYQAQSFQYSLKEEAEKLRAASAKYGGGSGGGGGTSTDASNGSLKRRRATVPEESQMPMKLIKFGTNVDLSDETKFKIQLAELNKMPSFARLVAACNMLTHLGHTVYGMNTVQLYMKVPGARTPGHVENNCLASVNINIGPGDCEWFCVPYEYWSAVNELVEKHKLNFLKGSWWPDIDELLEANIPVYRFTQKAGDVVWIGSGCIHWVHSTGWCNNVAW</sequence>
<evidence type="ECO:0000256" key="1">
    <source>
        <dbReference type="ARBA" id="ARBA00004123"/>
    </source>
</evidence>
<comment type="subcellular location">
    <subcellularLocation>
        <location evidence="1">Nucleus</location>
    </subcellularLocation>
</comment>
<dbReference type="PANTHER" id="PTHR14017">
    <property type="entry name" value="LYSINE-SPECIFIC DEMETHYLASE"/>
    <property type="match status" value="1"/>
</dbReference>
<dbReference type="SMART" id="SM00028">
    <property type="entry name" value="TPR"/>
    <property type="match status" value="4"/>
</dbReference>
<protein>
    <recommendedName>
        <fullName evidence="7">JmjC domain-containing protein</fullName>
    </recommendedName>
</protein>
<dbReference type="PROSITE" id="PS50005">
    <property type="entry name" value="TPR"/>
    <property type="match status" value="1"/>
</dbReference>
<keyword evidence="9" id="KW-1185">Reference proteome</keyword>
<accession>A0A498SNE3</accession>
<feature type="region of interest" description="Disordered" evidence="5">
    <location>
        <begin position="634"/>
        <end position="663"/>
    </location>
</feature>
<dbReference type="GO" id="GO:0044666">
    <property type="term" value="C:MLL3/4 complex"/>
    <property type="evidence" value="ECO:0007669"/>
    <property type="project" value="TreeGrafter"/>
</dbReference>
<gene>
    <name evidence="8" type="ORF">NAV_LOCUS8118</name>
</gene>
<feature type="repeat" description="TPR" evidence="4">
    <location>
        <begin position="231"/>
        <end position="264"/>
    </location>
</feature>
<dbReference type="OrthoDB" id="418911at2759"/>
<keyword evidence="4" id="KW-0802">TPR repeat</keyword>
<dbReference type="Gene3D" id="2.60.120.650">
    <property type="entry name" value="Cupin"/>
    <property type="match status" value="1"/>
</dbReference>
<dbReference type="InterPro" id="IPR051630">
    <property type="entry name" value="Corepressor-Demethylase"/>
</dbReference>
<feature type="domain" description="JmjC" evidence="7">
    <location>
        <begin position="686"/>
        <end position="830"/>
    </location>
</feature>
<dbReference type="Proteomes" id="UP000276991">
    <property type="component" value="Unassembled WGS sequence"/>
</dbReference>
<evidence type="ECO:0000313" key="9">
    <source>
        <dbReference type="Proteomes" id="UP000276991"/>
    </source>
</evidence>
<evidence type="ECO:0000256" key="5">
    <source>
        <dbReference type="SAM" id="MobiDB-lite"/>
    </source>
</evidence>
<dbReference type="EMBL" id="UPTC01002319">
    <property type="protein sequence ID" value="VBB33327.1"/>
    <property type="molecule type" value="Genomic_DNA"/>
</dbReference>
<dbReference type="GO" id="GO:0010468">
    <property type="term" value="P:regulation of gene expression"/>
    <property type="evidence" value="ECO:0007669"/>
    <property type="project" value="TreeGrafter"/>
</dbReference>
<evidence type="ECO:0000256" key="3">
    <source>
        <dbReference type="ARBA" id="ARBA00034483"/>
    </source>
</evidence>
<name>A0A498SNE3_ACAVI</name>
<feature type="non-terminal residue" evidence="8">
    <location>
        <position position="830"/>
    </location>
</feature>
<keyword evidence="6" id="KW-0812">Transmembrane</keyword>
<comment type="similarity">
    <text evidence="3">Belongs to the UTX family.</text>
</comment>
<reference evidence="8 9" key="1">
    <citation type="submission" date="2018-08" db="EMBL/GenBank/DDBJ databases">
        <authorList>
            <person name="Laetsch R D."/>
            <person name="Stevens L."/>
            <person name="Kumar S."/>
            <person name="Blaxter L. M."/>
        </authorList>
    </citation>
    <scope>NUCLEOTIDE SEQUENCE [LARGE SCALE GENOMIC DNA]</scope>
</reference>
<proteinExistence type="inferred from homology"/>
<evidence type="ECO:0000256" key="6">
    <source>
        <dbReference type="SAM" id="Phobius"/>
    </source>
</evidence>
<dbReference type="Pfam" id="PF02373">
    <property type="entry name" value="JmjC"/>
    <property type="match status" value="1"/>
</dbReference>
<dbReference type="InterPro" id="IPR019734">
    <property type="entry name" value="TPR_rpt"/>
</dbReference>
<dbReference type="AlphaFoldDB" id="A0A498SNE3"/>
<dbReference type="InterPro" id="IPR003347">
    <property type="entry name" value="JmjC_dom"/>
</dbReference>
<dbReference type="GO" id="GO:0000978">
    <property type="term" value="F:RNA polymerase II cis-regulatory region sequence-specific DNA binding"/>
    <property type="evidence" value="ECO:0007669"/>
    <property type="project" value="TreeGrafter"/>
</dbReference>
<dbReference type="PANTHER" id="PTHR14017:SF1">
    <property type="entry name" value="LD02225P"/>
    <property type="match status" value="1"/>
</dbReference>
<evidence type="ECO:0000256" key="4">
    <source>
        <dbReference type="PROSITE-ProRule" id="PRU00339"/>
    </source>
</evidence>
<evidence type="ECO:0000256" key="2">
    <source>
        <dbReference type="ARBA" id="ARBA00023242"/>
    </source>
</evidence>